<protein>
    <submittedName>
        <fullName evidence="2">Uncharacterized protein</fullName>
    </submittedName>
</protein>
<feature type="transmembrane region" description="Helical" evidence="1">
    <location>
        <begin position="289"/>
        <end position="309"/>
    </location>
</feature>
<feature type="transmembrane region" description="Helical" evidence="1">
    <location>
        <begin position="165"/>
        <end position="184"/>
    </location>
</feature>
<reference evidence="2 3" key="1">
    <citation type="submission" date="2024-09" db="EMBL/GenBank/DDBJ databases">
        <authorList>
            <person name="Sun Q."/>
            <person name="Mori K."/>
        </authorList>
    </citation>
    <scope>NUCLEOTIDE SEQUENCE [LARGE SCALE GENOMIC DNA]</scope>
    <source>
        <strain evidence="2 3">CCM 3426</strain>
    </source>
</reference>
<proteinExistence type="predicted"/>
<accession>A0ABV5IJS1</accession>
<keyword evidence="1" id="KW-1133">Transmembrane helix</keyword>
<name>A0ABV5IJS1_9ACTN</name>
<feature type="transmembrane region" description="Helical" evidence="1">
    <location>
        <begin position="315"/>
        <end position="335"/>
    </location>
</feature>
<organism evidence="2 3">
    <name type="scientific">Nonomuraea spiralis</name>
    <dbReference type="NCBI Taxonomy" id="46182"/>
    <lineage>
        <taxon>Bacteria</taxon>
        <taxon>Bacillati</taxon>
        <taxon>Actinomycetota</taxon>
        <taxon>Actinomycetes</taxon>
        <taxon>Streptosporangiales</taxon>
        <taxon>Streptosporangiaceae</taxon>
        <taxon>Nonomuraea</taxon>
    </lineage>
</organism>
<keyword evidence="1" id="KW-0472">Membrane</keyword>
<evidence type="ECO:0000313" key="2">
    <source>
        <dbReference type="EMBL" id="MFB9204780.1"/>
    </source>
</evidence>
<feature type="transmembrane region" description="Helical" evidence="1">
    <location>
        <begin position="117"/>
        <end position="136"/>
    </location>
</feature>
<feature type="transmembrane region" description="Helical" evidence="1">
    <location>
        <begin position="196"/>
        <end position="215"/>
    </location>
</feature>
<sequence>MSTISHAPYLLVVVAAVFCALVHRRVAARNGPRAKIVVAMNAPRPLLGDLPALAKPAVFWLAALWAAHALLPFPQAGEPPVTAVLLAVGLVVGVAGVAPLIAASSLLFGPILADTGYTLALVVPMIAGSLLLFALVRPERWRGDVAQLRVLATYGSIHPRGPSQYVVAGLGVAAAAVPVVATALVPADLGPTGTALRWLCSALVAVQLLSWQRSLRREHRWSRSYANLYLAVSVAAGFAAAAVFGAEVVRAWVRHDWLTGWIGGLVLTVAALLTWVLTKGEPATFLVEAPLRVVRAALTSAVFPCFAGVCLFPSTGTVVATTILAAAETVTLVAGRRRLLVRAMSRRTLAHVARFAPGNRVYFLGPWLHDSIWIRPARPDLTLVRAYTGMAAGAAGGEMIPGQAVLATNTDLRRPLAGVKALLWTTLATEALDQVDREVAPRVPADAVPGLRAALEAARADVDLARAVVHSTEDQWPQVPAALRGAAERYQRVGAPHRAALAVALAAVVSAVHLAQPQAAERSLDAVPGPVADIPPIRGLGLILRAQLAPADSEERAALLAQADAVPFEWASLAGGAARDAGLPAWDDDLTEGVLGLCRRLRGALTVAPRFTMVEGGGAIHDETLIRVV</sequence>
<gene>
    <name evidence="2" type="ORF">ACFFV7_26545</name>
</gene>
<dbReference type="Proteomes" id="UP001589647">
    <property type="component" value="Unassembled WGS sequence"/>
</dbReference>
<evidence type="ECO:0000256" key="1">
    <source>
        <dbReference type="SAM" id="Phobius"/>
    </source>
</evidence>
<dbReference type="EMBL" id="JBHMEI010000020">
    <property type="protein sequence ID" value="MFB9204780.1"/>
    <property type="molecule type" value="Genomic_DNA"/>
</dbReference>
<dbReference type="RefSeq" id="WP_189650319.1">
    <property type="nucleotide sequence ID" value="NZ_BMRC01000013.1"/>
</dbReference>
<feature type="transmembrane region" description="Helical" evidence="1">
    <location>
        <begin position="227"/>
        <end position="246"/>
    </location>
</feature>
<feature type="transmembrane region" description="Helical" evidence="1">
    <location>
        <begin position="258"/>
        <end position="277"/>
    </location>
</feature>
<comment type="caution">
    <text evidence="2">The sequence shown here is derived from an EMBL/GenBank/DDBJ whole genome shotgun (WGS) entry which is preliminary data.</text>
</comment>
<evidence type="ECO:0000313" key="3">
    <source>
        <dbReference type="Proteomes" id="UP001589647"/>
    </source>
</evidence>
<feature type="transmembrane region" description="Helical" evidence="1">
    <location>
        <begin position="83"/>
        <end position="111"/>
    </location>
</feature>
<keyword evidence="3" id="KW-1185">Reference proteome</keyword>
<keyword evidence="1" id="KW-0812">Transmembrane</keyword>